<proteinExistence type="predicted"/>
<name>A0A7K1L3L5_9ACTN</name>
<gene>
    <name evidence="1" type="ORF">GNZ18_20615</name>
</gene>
<evidence type="ECO:0000313" key="2">
    <source>
        <dbReference type="Proteomes" id="UP000432015"/>
    </source>
</evidence>
<reference evidence="1 2" key="1">
    <citation type="submission" date="2019-11" db="EMBL/GenBank/DDBJ databases">
        <authorList>
            <person name="Cao P."/>
        </authorList>
    </citation>
    <scope>NUCLEOTIDE SEQUENCE [LARGE SCALE GENOMIC DNA]</scope>
    <source>
        <strain evidence="1 2">NEAU-AAG5</strain>
    </source>
</reference>
<keyword evidence="2" id="KW-1185">Reference proteome</keyword>
<comment type="caution">
    <text evidence="1">The sequence shown here is derived from an EMBL/GenBank/DDBJ whole genome shotgun (WGS) entry which is preliminary data.</text>
</comment>
<organism evidence="1 2">
    <name type="scientific">Actinomadura litoris</name>
    <dbReference type="NCBI Taxonomy" id="2678616"/>
    <lineage>
        <taxon>Bacteria</taxon>
        <taxon>Bacillati</taxon>
        <taxon>Actinomycetota</taxon>
        <taxon>Actinomycetes</taxon>
        <taxon>Streptosporangiales</taxon>
        <taxon>Thermomonosporaceae</taxon>
        <taxon>Actinomadura</taxon>
    </lineage>
</organism>
<dbReference type="EMBL" id="WOFH01000007">
    <property type="protein sequence ID" value="MUN38987.1"/>
    <property type="molecule type" value="Genomic_DNA"/>
</dbReference>
<sequence>MVDLRTWPLAALTASVRGAQDDVELLADDLTNAERRDALVVLVLGVGRAICAYGAELAVSPDELAEMLCDLIADATRAGE</sequence>
<protein>
    <submittedName>
        <fullName evidence="1">Uncharacterized protein</fullName>
    </submittedName>
</protein>
<dbReference type="RefSeq" id="WP_156218177.1">
    <property type="nucleotide sequence ID" value="NZ_WOFH01000007.1"/>
</dbReference>
<dbReference type="Proteomes" id="UP000432015">
    <property type="component" value="Unassembled WGS sequence"/>
</dbReference>
<evidence type="ECO:0000313" key="1">
    <source>
        <dbReference type="EMBL" id="MUN38987.1"/>
    </source>
</evidence>
<accession>A0A7K1L3L5</accession>
<dbReference type="AlphaFoldDB" id="A0A7K1L3L5"/>